<evidence type="ECO:0000256" key="7">
    <source>
        <dbReference type="ARBA" id="ARBA00023157"/>
    </source>
</evidence>
<keyword evidence="9" id="KW-0807">Transducer</keyword>
<dbReference type="OrthoDB" id="6437696at2759"/>
<dbReference type="PANTHER" id="PTHR12011">
    <property type="entry name" value="ADHESION G-PROTEIN COUPLED RECEPTOR"/>
    <property type="match status" value="1"/>
</dbReference>
<keyword evidence="7" id="KW-1015">Disulfide bond</keyword>
<dbReference type="InterPro" id="IPR000203">
    <property type="entry name" value="GPS"/>
</dbReference>
<keyword evidence="3" id="KW-0732">Signal</keyword>
<dbReference type="Proteomes" id="UP000616769">
    <property type="component" value="Unassembled WGS sequence"/>
</dbReference>
<dbReference type="Pfam" id="PF01825">
    <property type="entry name" value="GPS"/>
    <property type="match status" value="1"/>
</dbReference>
<dbReference type="PROSITE" id="PS50221">
    <property type="entry name" value="GAIN_B"/>
    <property type="match status" value="1"/>
</dbReference>
<dbReference type="PROSITE" id="PS50227">
    <property type="entry name" value="G_PROTEIN_RECEP_F2_3"/>
    <property type="match status" value="1"/>
</dbReference>
<evidence type="ECO:0000259" key="10">
    <source>
        <dbReference type="PROSITE" id="PS50221"/>
    </source>
</evidence>
<feature type="domain" description="GAIN-B" evidence="10">
    <location>
        <begin position="409"/>
        <end position="554"/>
    </location>
</feature>
<comment type="caution">
    <text evidence="13">The sequence shown here is derived from an EMBL/GenBank/DDBJ whole genome shotgun (WGS) entry which is preliminary data.</text>
</comment>
<evidence type="ECO:0000313" key="13">
    <source>
        <dbReference type="EMBL" id="KPM11149.1"/>
    </source>
</evidence>
<dbReference type="InterPro" id="IPR036445">
    <property type="entry name" value="GPCR_2_extracell_dom_sf"/>
</dbReference>
<name>A0A132AJZ6_SARSC</name>
<sequence>MFIFEDLEVPTVEDCLNWNISCDLFKQNNHNEGEGDGEKACIGQTVFFHSNYRSDWKSSRSYCGKIFHAYPGADLLYFSVKPNYDRDLMRFISIESEIWNQIYQNEYATSALCCPLLHQSSLFYHATKFKCKWMYNNEDIVPDIYVEIPAGDIKCRYLTVTIDSEFQIKFLRHDLKTTTPFPNIESTTIQSDHHDDLKRCRAQFNKYGIPYWPSVRPNEISKAHCPFGFQGEAWWKCGPDGRFDPNGPHVSCKQSWIDRVLDKISKVANINDLAREAKVFDQELQDKKLKFAKDIDDSVNVVRKIQNVFRTFLIDNNITQHWDDVLSIFKSVIESSSKIIDSTQAWTLTESKRKISNSEKIMQYVHQNMLMFGCYSSKNKSNFSFDYRKSLDNKNIMMDTFEIDQDRSINFEFENHWLRLKSTEKISNLGKTVSEWCPHRIGVGALFKKFSIYMFELRNNSYRMNSEIIMFNLNNETNVLHPLMDGNEARMSLLHHKRLEFGSKPRCVFWDSNVRDWNATGCSVVWEDSDRYQTTCRCNHLTNFAVLMDVSGQENPSVWKSILSIISCIISIVCLLLTISAFSFCPELKSRRSSIIVNISFTIIIIDLLVMFGLDLVDYPFLCRSIAVVLLYFLLAMFFWMLVEGYNLYQMMILIFNTKGRLRMIYLYLIGYGCPLIITIIGIVSIESESKQLTNEYL</sequence>
<dbReference type="GO" id="GO:0007166">
    <property type="term" value="P:cell surface receptor signaling pathway"/>
    <property type="evidence" value="ECO:0007669"/>
    <property type="project" value="InterPro"/>
</dbReference>
<evidence type="ECO:0000256" key="4">
    <source>
        <dbReference type="ARBA" id="ARBA00022989"/>
    </source>
</evidence>
<evidence type="ECO:0000259" key="11">
    <source>
        <dbReference type="PROSITE" id="PS50227"/>
    </source>
</evidence>
<dbReference type="InterPro" id="IPR000832">
    <property type="entry name" value="GPCR_2_secretin-like"/>
</dbReference>
<keyword evidence="6" id="KW-0472">Membrane</keyword>
<keyword evidence="8 13" id="KW-0675">Receptor</keyword>
<evidence type="ECO:0000256" key="1">
    <source>
        <dbReference type="ARBA" id="ARBA00004141"/>
    </source>
</evidence>
<dbReference type="EMBL" id="JXLN01016554">
    <property type="protein sequence ID" value="KPM11149.1"/>
    <property type="molecule type" value="Genomic_DNA"/>
</dbReference>
<evidence type="ECO:0000256" key="9">
    <source>
        <dbReference type="ARBA" id="ARBA00023224"/>
    </source>
</evidence>
<dbReference type="PROSITE" id="PS50261">
    <property type="entry name" value="G_PROTEIN_RECEP_F2_4"/>
    <property type="match status" value="1"/>
</dbReference>
<dbReference type="InterPro" id="IPR057244">
    <property type="entry name" value="GAIN_B"/>
</dbReference>
<dbReference type="InterPro" id="IPR046338">
    <property type="entry name" value="GAIN_dom_sf"/>
</dbReference>
<accession>A0A132AJZ6</accession>
<evidence type="ECO:0000256" key="8">
    <source>
        <dbReference type="ARBA" id="ARBA00023170"/>
    </source>
</evidence>
<dbReference type="Gene3D" id="1.20.1070.10">
    <property type="entry name" value="Rhodopsin 7-helix transmembrane proteins"/>
    <property type="match status" value="1"/>
</dbReference>
<reference evidence="13 14" key="1">
    <citation type="journal article" date="2015" name="Parasit. Vectors">
        <title>Draft genome of the scabies mite.</title>
        <authorList>
            <person name="Rider S.D.Jr."/>
            <person name="Morgan M.S."/>
            <person name="Arlian L.G."/>
        </authorList>
    </citation>
    <scope>NUCLEOTIDE SEQUENCE [LARGE SCALE GENOMIC DNA]</scope>
    <source>
        <strain evidence="13">Arlian Lab</strain>
    </source>
</reference>
<evidence type="ECO:0000256" key="2">
    <source>
        <dbReference type="ARBA" id="ARBA00022692"/>
    </source>
</evidence>
<keyword evidence="2 13" id="KW-0812">Transmembrane</keyword>
<dbReference type="GO" id="GO:0005886">
    <property type="term" value="C:plasma membrane"/>
    <property type="evidence" value="ECO:0007669"/>
    <property type="project" value="TreeGrafter"/>
</dbReference>
<dbReference type="PANTHER" id="PTHR12011:SF347">
    <property type="entry name" value="FI21270P1-RELATED"/>
    <property type="match status" value="1"/>
</dbReference>
<dbReference type="Gene3D" id="2.60.220.50">
    <property type="match status" value="1"/>
</dbReference>
<keyword evidence="5" id="KW-0297">G-protein coupled receptor</keyword>
<feature type="domain" description="G-protein coupled receptors family 2 profile 1" evidence="11">
    <location>
        <begin position="200"/>
        <end position="256"/>
    </location>
</feature>
<evidence type="ECO:0000256" key="3">
    <source>
        <dbReference type="ARBA" id="ARBA00022729"/>
    </source>
</evidence>
<dbReference type="SMART" id="SM00303">
    <property type="entry name" value="GPS"/>
    <property type="match status" value="1"/>
</dbReference>
<keyword evidence="4" id="KW-1133">Transmembrane helix</keyword>
<dbReference type="AlphaFoldDB" id="A0A132AJZ6"/>
<dbReference type="InterPro" id="IPR017981">
    <property type="entry name" value="GPCR_2-like_7TM"/>
</dbReference>
<evidence type="ECO:0000256" key="5">
    <source>
        <dbReference type="ARBA" id="ARBA00023040"/>
    </source>
</evidence>
<protein>
    <submittedName>
        <fullName evidence="13">7 transmembrane receptor (Secretin family)-like protein 2</fullName>
    </submittedName>
</protein>
<evidence type="ECO:0000259" key="12">
    <source>
        <dbReference type="PROSITE" id="PS50261"/>
    </source>
</evidence>
<comment type="subcellular location">
    <subcellularLocation>
        <location evidence="1">Membrane</location>
        <topology evidence="1">Multi-pass membrane protein</topology>
    </subcellularLocation>
</comment>
<gene>
    <name evidence="13" type="ORF">QR98_0097170</name>
</gene>
<dbReference type="InterPro" id="IPR001879">
    <property type="entry name" value="GPCR_2_extracellular_dom"/>
</dbReference>
<evidence type="ECO:0000256" key="6">
    <source>
        <dbReference type="ARBA" id="ARBA00023136"/>
    </source>
</evidence>
<dbReference type="Pfam" id="PF00002">
    <property type="entry name" value="7tm_2"/>
    <property type="match status" value="1"/>
</dbReference>
<dbReference type="VEuPathDB" id="VectorBase:SSCA010059"/>
<dbReference type="GO" id="GO:0004930">
    <property type="term" value="F:G protein-coupled receptor activity"/>
    <property type="evidence" value="ECO:0007669"/>
    <property type="project" value="UniProtKB-KW"/>
</dbReference>
<proteinExistence type="predicted"/>
<organism evidence="13 14">
    <name type="scientific">Sarcoptes scabiei</name>
    <name type="common">Itch mite</name>
    <name type="synonym">Acarus scabiei</name>
    <dbReference type="NCBI Taxonomy" id="52283"/>
    <lineage>
        <taxon>Eukaryota</taxon>
        <taxon>Metazoa</taxon>
        <taxon>Ecdysozoa</taxon>
        <taxon>Arthropoda</taxon>
        <taxon>Chelicerata</taxon>
        <taxon>Arachnida</taxon>
        <taxon>Acari</taxon>
        <taxon>Acariformes</taxon>
        <taxon>Sarcoptiformes</taxon>
        <taxon>Astigmata</taxon>
        <taxon>Psoroptidia</taxon>
        <taxon>Sarcoptoidea</taxon>
        <taxon>Sarcoptidae</taxon>
        <taxon>Sarcoptinae</taxon>
        <taxon>Sarcoptes</taxon>
    </lineage>
</organism>
<dbReference type="Gene3D" id="4.10.1240.10">
    <property type="entry name" value="GPCR, family 2, extracellular hormone receptor domain"/>
    <property type="match status" value="1"/>
</dbReference>
<feature type="domain" description="G-protein coupled receptors family 2 profile 2" evidence="12">
    <location>
        <begin position="560"/>
        <end position="698"/>
    </location>
</feature>
<evidence type="ECO:0000313" key="14">
    <source>
        <dbReference type="Proteomes" id="UP000616769"/>
    </source>
</evidence>